<organism evidence="2 3">
    <name type="scientific">Rhizopus delemar</name>
    <dbReference type="NCBI Taxonomy" id="936053"/>
    <lineage>
        <taxon>Eukaryota</taxon>
        <taxon>Fungi</taxon>
        <taxon>Fungi incertae sedis</taxon>
        <taxon>Mucoromycota</taxon>
        <taxon>Mucoromycotina</taxon>
        <taxon>Mucoromycetes</taxon>
        <taxon>Mucorales</taxon>
        <taxon>Mucorineae</taxon>
        <taxon>Rhizopodaceae</taxon>
        <taxon>Rhizopus</taxon>
    </lineage>
</organism>
<reference evidence="2 3" key="1">
    <citation type="journal article" date="2020" name="Microb. Genom.">
        <title>Genetic diversity of clinical and environmental Mucorales isolates obtained from an investigation of mucormycosis cases among solid organ transplant recipients.</title>
        <authorList>
            <person name="Nguyen M.H."/>
            <person name="Kaul D."/>
            <person name="Muto C."/>
            <person name="Cheng S.J."/>
            <person name="Richter R.A."/>
            <person name="Bruno V.M."/>
            <person name="Liu G."/>
            <person name="Beyhan S."/>
            <person name="Sundermann A.J."/>
            <person name="Mounaud S."/>
            <person name="Pasculle A.W."/>
            <person name="Nierman W.C."/>
            <person name="Driscoll E."/>
            <person name="Cumbie R."/>
            <person name="Clancy C.J."/>
            <person name="Dupont C.L."/>
        </authorList>
    </citation>
    <scope>NUCLEOTIDE SEQUENCE [LARGE SCALE GENOMIC DNA]</scope>
    <source>
        <strain evidence="2 3">GL24</strain>
    </source>
</reference>
<feature type="region of interest" description="Disordered" evidence="1">
    <location>
        <begin position="137"/>
        <end position="208"/>
    </location>
</feature>
<keyword evidence="3" id="KW-1185">Reference proteome</keyword>
<evidence type="ECO:0000256" key="1">
    <source>
        <dbReference type="SAM" id="MobiDB-lite"/>
    </source>
</evidence>
<accession>A0A9P7C9Y9</accession>
<feature type="compositionally biased region" description="Low complexity" evidence="1">
    <location>
        <begin position="171"/>
        <end position="187"/>
    </location>
</feature>
<feature type="region of interest" description="Disordered" evidence="1">
    <location>
        <begin position="1"/>
        <end position="20"/>
    </location>
</feature>
<comment type="caution">
    <text evidence="2">The sequence shown here is derived from an EMBL/GenBank/DDBJ whole genome shotgun (WGS) entry which is preliminary data.</text>
</comment>
<evidence type="ECO:0000313" key="3">
    <source>
        <dbReference type="Proteomes" id="UP000740926"/>
    </source>
</evidence>
<dbReference type="AlphaFoldDB" id="A0A9P7C9Y9"/>
<gene>
    <name evidence="2" type="ORF">G6F50_014080</name>
</gene>
<sequence>MAGGLPCSHPGDHIERPAQKPAKLRQIGWAIQCATVMRGVQPAVVQRGLHGLRGNVQRLRQVRETAVDAEQFVAACQALAGGVDQHHDRSMGMRGGAGQHGFGQCQCVVHAHFELVGGADHGHLAVVGAGGSGQHRVLHGNGVATRKQRIKQRAQGQAHGRLRSAVTARKSSVSSSGSRSGSVMPSSDQISRPSRHPPQACTRAFNAA</sequence>
<evidence type="ECO:0000313" key="2">
    <source>
        <dbReference type="EMBL" id="KAG1542638.1"/>
    </source>
</evidence>
<dbReference type="EMBL" id="JAANIU010006293">
    <property type="protein sequence ID" value="KAG1542638.1"/>
    <property type="molecule type" value="Genomic_DNA"/>
</dbReference>
<proteinExistence type="predicted"/>
<protein>
    <submittedName>
        <fullName evidence="2">Uncharacterized protein</fullName>
    </submittedName>
</protein>
<name>A0A9P7C9Y9_9FUNG</name>
<dbReference type="Proteomes" id="UP000740926">
    <property type="component" value="Unassembled WGS sequence"/>
</dbReference>